<dbReference type="SUPFAM" id="SSF143120">
    <property type="entry name" value="YefM-like"/>
    <property type="match status" value="1"/>
</dbReference>
<dbReference type="STRING" id="1715989.NITINOP_1042"/>
<dbReference type="EMBL" id="LN885086">
    <property type="protein sequence ID" value="CUQ66017.1"/>
    <property type="molecule type" value="Genomic_DNA"/>
</dbReference>
<sequence>MTYSLTMSKLVNLHEAKAHLSELLDRVEAGETVVICRRNKPVAELKPVPPSGLAEPRPIGLAKGTGRVLPSFFEPLDEELLALFEGRGAS</sequence>
<keyword evidence="4" id="KW-1185">Reference proteome</keyword>
<evidence type="ECO:0000313" key="3">
    <source>
        <dbReference type="EMBL" id="CUQ66017.1"/>
    </source>
</evidence>
<protein>
    <recommendedName>
        <fullName evidence="2">Antitoxin</fullName>
    </recommendedName>
</protein>
<reference evidence="4" key="1">
    <citation type="submission" date="2015-09" db="EMBL/GenBank/DDBJ databases">
        <authorList>
            <person name="Daims H."/>
        </authorList>
    </citation>
    <scope>NUCLEOTIDE SEQUENCE [LARGE SCALE GENOMIC DNA]</scope>
</reference>
<evidence type="ECO:0000256" key="1">
    <source>
        <dbReference type="ARBA" id="ARBA00009981"/>
    </source>
</evidence>
<organism evidence="3 4">
    <name type="scientific">Candidatus Nitrospira inopinata</name>
    <dbReference type="NCBI Taxonomy" id="1715989"/>
    <lineage>
        <taxon>Bacteria</taxon>
        <taxon>Pseudomonadati</taxon>
        <taxon>Nitrospirota</taxon>
        <taxon>Nitrospiria</taxon>
        <taxon>Nitrospirales</taxon>
        <taxon>Nitrospiraceae</taxon>
        <taxon>Nitrospira</taxon>
    </lineage>
</organism>
<comment type="function">
    <text evidence="2">Antitoxin component of a type II toxin-antitoxin (TA) system.</text>
</comment>
<dbReference type="InterPro" id="IPR036165">
    <property type="entry name" value="YefM-like_sf"/>
</dbReference>
<proteinExistence type="inferred from homology"/>
<comment type="similarity">
    <text evidence="1 2">Belongs to the phD/YefM antitoxin family.</text>
</comment>
<dbReference type="InterPro" id="IPR006442">
    <property type="entry name" value="Antitoxin_Phd/YefM"/>
</dbReference>
<evidence type="ECO:0000256" key="2">
    <source>
        <dbReference type="RuleBase" id="RU362080"/>
    </source>
</evidence>
<evidence type="ECO:0000313" key="4">
    <source>
        <dbReference type="Proteomes" id="UP000066284"/>
    </source>
</evidence>
<accession>A0A0S4KNI3</accession>
<dbReference type="NCBIfam" id="TIGR01552">
    <property type="entry name" value="phd_fam"/>
    <property type="match status" value="1"/>
</dbReference>
<name>A0A0S4KNI3_9BACT</name>
<dbReference type="Pfam" id="PF02604">
    <property type="entry name" value="PhdYeFM_antitox"/>
    <property type="match status" value="1"/>
</dbReference>
<dbReference type="InterPro" id="IPR051416">
    <property type="entry name" value="phD-YefM_TA_antitoxins"/>
</dbReference>
<dbReference type="Proteomes" id="UP000066284">
    <property type="component" value="Chromosome 1"/>
</dbReference>
<gene>
    <name evidence="3" type="ORF">NITINOP_1042</name>
</gene>
<dbReference type="KEGG" id="nio:NITINOP_1042"/>
<dbReference type="PANTHER" id="PTHR35377">
    <property type="entry name" value="ANTITOXIN VAPB49-RELATED-RELATED"/>
    <property type="match status" value="1"/>
</dbReference>
<dbReference type="RefSeq" id="WP_197549217.1">
    <property type="nucleotide sequence ID" value="NZ_LN885086.1"/>
</dbReference>
<dbReference type="AlphaFoldDB" id="A0A0S4KNI3"/>
<dbReference type="Gene3D" id="3.40.1620.10">
    <property type="entry name" value="YefM-like domain"/>
    <property type="match status" value="1"/>
</dbReference>